<organism evidence="1">
    <name type="scientific">uncultured Caudovirales phage</name>
    <dbReference type="NCBI Taxonomy" id="2100421"/>
    <lineage>
        <taxon>Viruses</taxon>
        <taxon>Duplodnaviria</taxon>
        <taxon>Heunggongvirae</taxon>
        <taxon>Uroviricota</taxon>
        <taxon>Caudoviricetes</taxon>
        <taxon>Peduoviridae</taxon>
        <taxon>Maltschvirus</taxon>
        <taxon>Maltschvirus maltsch</taxon>
    </lineage>
</organism>
<dbReference type="EMBL" id="LR796534">
    <property type="protein sequence ID" value="CAB4149929.1"/>
    <property type="molecule type" value="Genomic_DNA"/>
</dbReference>
<accession>A0A6J5N206</accession>
<evidence type="ECO:0000313" key="1">
    <source>
        <dbReference type="EMBL" id="CAB4149929.1"/>
    </source>
</evidence>
<reference evidence="1" key="1">
    <citation type="submission" date="2020-04" db="EMBL/GenBank/DDBJ databases">
        <authorList>
            <person name="Chiriac C."/>
            <person name="Salcher M."/>
            <person name="Ghai R."/>
            <person name="Kavagutti S V."/>
        </authorList>
    </citation>
    <scope>NUCLEOTIDE SEQUENCE</scope>
</reference>
<proteinExistence type="predicted"/>
<name>A0A6J5N206_9CAUD</name>
<gene>
    <name evidence="1" type="ORF">UFOVP549_16</name>
</gene>
<sequence length="131" mass="14560">MITPILPLSDKALEALSYVIVTATEGGHYTREDYAEWTTYKHGDTEKGFRAEVTLHPNDDVEGISLEPIRMTPEELGKRLAERFNLDKMPSHHALMILRLLAGDEDIAGEMDVIDSGAILQVAVYGETIYG</sequence>
<protein>
    <submittedName>
        <fullName evidence="1">Uncharacterized protein</fullName>
    </submittedName>
</protein>